<reference evidence="1" key="1">
    <citation type="submission" date="2014-05" db="EMBL/GenBank/DDBJ databases">
        <title>The transcriptome of the halophilic microalga Tetraselmis sp. GSL018 isolated from the Great Salt Lake, Utah.</title>
        <authorList>
            <person name="Jinkerson R.E."/>
            <person name="D'Adamo S."/>
            <person name="Posewitz M.C."/>
        </authorList>
    </citation>
    <scope>NUCLEOTIDE SEQUENCE</scope>
    <source>
        <strain evidence="1">GSL018</strain>
    </source>
</reference>
<dbReference type="EMBL" id="GBEZ01009335">
    <property type="protein sequence ID" value="JAC76244.1"/>
    <property type="molecule type" value="Transcribed_RNA"/>
</dbReference>
<dbReference type="AlphaFoldDB" id="A0A061RZQ8"/>
<evidence type="ECO:0000313" key="1">
    <source>
        <dbReference type="EMBL" id="JAC76244.1"/>
    </source>
</evidence>
<feature type="non-terminal residue" evidence="1">
    <location>
        <position position="1"/>
    </location>
</feature>
<organism evidence="1">
    <name type="scientific">Tetraselmis sp. GSL018</name>
    <dbReference type="NCBI Taxonomy" id="582737"/>
    <lineage>
        <taxon>Eukaryota</taxon>
        <taxon>Viridiplantae</taxon>
        <taxon>Chlorophyta</taxon>
        <taxon>core chlorophytes</taxon>
        <taxon>Chlorodendrophyceae</taxon>
        <taxon>Chlorodendrales</taxon>
        <taxon>Chlorodendraceae</taxon>
        <taxon>Tetraselmis</taxon>
    </lineage>
</organism>
<sequence>PVPLSPFPFSRQNRHSGLLSSAELLSPTSSRSVWATSKYPVLAPREDAGVLLVASAGVISAHETSEPASGIGDIQ</sequence>
<protein>
    <submittedName>
        <fullName evidence="1">Uncharacterized protein</fullName>
    </submittedName>
</protein>
<proteinExistence type="predicted"/>
<name>A0A061RZQ8_9CHLO</name>
<accession>A0A061RZQ8</accession>
<gene>
    <name evidence="1" type="ORF">TSPGSL018_20703</name>
</gene>